<keyword evidence="3" id="KW-1185">Reference proteome</keyword>
<feature type="region of interest" description="Disordered" evidence="1">
    <location>
        <begin position="928"/>
        <end position="949"/>
    </location>
</feature>
<dbReference type="AlphaFoldDB" id="A0AAV4LQG1"/>
<evidence type="ECO:0000313" key="3">
    <source>
        <dbReference type="Proteomes" id="UP001497744"/>
    </source>
</evidence>
<feature type="region of interest" description="Disordered" evidence="1">
    <location>
        <begin position="847"/>
        <end position="868"/>
    </location>
</feature>
<accession>A0AAV4LQG1</accession>
<evidence type="ECO:0000313" key="2">
    <source>
        <dbReference type="EMBL" id="GIX61842.1"/>
    </source>
</evidence>
<dbReference type="Proteomes" id="UP001497744">
    <property type="component" value="Unassembled WGS sequence"/>
</dbReference>
<protein>
    <submittedName>
        <fullName evidence="2">Uncharacterized protein</fullName>
    </submittedName>
</protein>
<sequence>MMRCLRDYCADEALRRGSWVAGVHVAATAAGDLARLRGGGSRGHGVDQPRAPIRHRGQHLAVGTWLGAHAEDLVVARVERQRQVTHRRETAQSPWAQGGSPVGQVRGVAGRGFTAAHSRAPGGDGENGLAGLCLGVALVGTAAGRRTSFAAPLAAAGRLAELSQLHRWHRSGADLAEAVGRQRLVLASDHHLGEERSRVVVVEGDSLRVGAEARLAVSGVAVGGITHDDPRDALLAESRDGRRLDGNGADHETVGGRVDHLGHALLLGAVRVAVARYQNRTGSARLLPAAVEELGEVAHVALAVEAHRHEAVAALDHELALLVYVVLALQSLFERANALVLHLVGKLGPWLRLHGQSAVHGVVQPAPPPSGTRSGTSSSALRRSVFDGGFCALGRAKVNVHGRLGHVLGHRHAVGRKRAETHLQVAVERRRLADVDASDVARSSLWRQRQRTRVAQVNGDVGGVDRSDEARVGGGPGLGLDQVGPLVQRQVEVGRQEAGRLRVVVHDLQAAEDGGEGHVDLVEVEVAAVGVAVDAGSRRPQQLEGGRRVAGGVLEPRAPDAVDDAAAAPVEVLAHGGGDAAALVEALAGALHGGDLVDVAEREVDRDGHGAVARGRLGRSLPEAVVQRRGHGDADADGDGGGDEVGAVAHGLLEAAQPLALLALGVPPGALLGNQEVELAGHALDADAAAHERAAVPLRAVQLRDGDVAVEGALLEGHQRAPLHREVDVVGRQAGAVQVRQGRPPQHAHVRHAPGAVEGVVVVDVVYVALAAHACLAHEERGVLQRAAQRVRVQQQLEQHHALDGEDDGAGDGEQIGEALAGEDVLVPQRVLALPDPERLLVAQRQHVSGDQAGDADADGRRAEHHADEAADHWEAGLHEVPSGVFLLAVTAVGEFGRVGEPHPPEDHKEDHDERRVREAVEAHRGEYRAQERGDACHQREHLQHGGDSELQARLGEAFEPPACRVAAEGRQDDQVHERGSEDCRDPSVADAVFRLHDEEVDHEDDVGSEGGESEVEGEFVAVCAELYHVAEGEDGDDHRERREAEQPVDALHDECSAQQGVQVPLGHAEPERAGHEMPFVFLADEVSAAEREFPVAVDFLGVAQFVHQEGSVDGRRTHDCFAHGAQRVADGFPPVLACFRHCGASGIVLGARRVHQAWQSDCGGIGAWQRCLPSWFYSVKQPPASTLVQLVSYGDLRCSDPWLLLAPGR</sequence>
<comment type="caution">
    <text evidence="2">The sequence shown here is derived from an EMBL/GenBank/DDBJ whole genome shotgun (WGS) entry which is preliminary data.</text>
</comment>
<dbReference type="GeneID" id="94193325"/>
<feature type="compositionally biased region" description="Basic and acidic residues" evidence="1">
    <location>
        <begin position="928"/>
        <end position="948"/>
    </location>
</feature>
<reference evidence="2 3" key="1">
    <citation type="submission" date="2021-06" db="EMBL/GenBank/DDBJ databases">
        <title>Genome sequence of Babesia caballi.</title>
        <authorList>
            <person name="Yamagishi J."/>
            <person name="Kidaka T."/>
            <person name="Ochi A."/>
        </authorList>
    </citation>
    <scope>NUCLEOTIDE SEQUENCE [LARGE SCALE GENOMIC DNA]</scope>
    <source>
        <strain evidence="2">USDA-D6B2</strain>
    </source>
</reference>
<proteinExistence type="predicted"/>
<evidence type="ECO:0000256" key="1">
    <source>
        <dbReference type="SAM" id="MobiDB-lite"/>
    </source>
</evidence>
<dbReference type="RefSeq" id="XP_067713913.1">
    <property type="nucleotide sequence ID" value="XM_067857812.1"/>
</dbReference>
<organism evidence="2 3">
    <name type="scientific">Babesia caballi</name>
    <dbReference type="NCBI Taxonomy" id="5871"/>
    <lineage>
        <taxon>Eukaryota</taxon>
        <taxon>Sar</taxon>
        <taxon>Alveolata</taxon>
        <taxon>Apicomplexa</taxon>
        <taxon>Aconoidasida</taxon>
        <taxon>Piroplasmida</taxon>
        <taxon>Babesiidae</taxon>
        <taxon>Babesia</taxon>
    </lineage>
</organism>
<name>A0AAV4LQG1_BABCB</name>
<dbReference type="EMBL" id="BPLF01000001">
    <property type="protein sequence ID" value="GIX61842.1"/>
    <property type="molecule type" value="Genomic_DNA"/>
</dbReference>
<feature type="compositionally biased region" description="Basic and acidic residues" evidence="1">
    <location>
        <begin position="858"/>
        <end position="868"/>
    </location>
</feature>
<gene>
    <name evidence="2" type="ORF">BcabD6B2_12770</name>
</gene>